<organism evidence="2 3">
    <name type="scientific">Acinetobacter towneri</name>
    <dbReference type="NCBI Taxonomy" id="202956"/>
    <lineage>
        <taxon>Bacteria</taxon>
        <taxon>Pseudomonadati</taxon>
        <taxon>Pseudomonadota</taxon>
        <taxon>Gammaproteobacteria</taxon>
        <taxon>Moraxellales</taxon>
        <taxon>Moraxellaceae</taxon>
        <taxon>Acinetobacter</taxon>
    </lineage>
</organism>
<dbReference type="InterPro" id="IPR052345">
    <property type="entry name" value="Rad_response_metalloprotease"/>
</dbReference>
<reference evidence="2" key="2">
    <citation type="journal article" date="2022" name="Sci. Total Environ.">
        <title>Prevalence, transmission, and molecular epidemiology of tet(X)-positive bacteria among humans, animals, and environmental niches in China: An epidemiological, and genomic-based study.</title>
        <authorList>
            <person name="Dong N."/>
            <person name="Zeng Y."/>
            <person name="Cai C."/>
            <person name="Sun C."/>
            <person name="Lu J."/>
            <person name="Liu C."/>
            <person name="Zhou H."/>
            <person name="Sun Q."/>
            <person name="Shu L."/>
            <person name="Wang H."/>
            <person name="Wang Y."/>
            <person name="Wang S."/>
            <person name="Wu C."/>
            <person name="Chan E.W."/>
            <person name="Chen G."/>
            <person name="Shen Z."/>
            <person name="Chen S."/>
            <person name="Zhang R."/>
        </authorList>
    </citation>
    <scope>NUCLEOTIDE SEQUENCE</scope>
    <source>
        <strain evidence="2">DF49-4</strain>
    </source>
</reference>
<dbReference type="InterPro" id="IPR010359">
    <property type="entry name" value="IrrE_HExxH"/>
</dbReference>
<dbReference type="RefSeq" id="WP_286381515.1">
    <property type="nucleotide sequence ID" value="NZ_JACANH010000054.1"/>
</dbReference>
<gene>
    <name evidence="2" type="ORF">HX110_13600</name>
</gene>
<dbReference type="PANTHER" id="PTHR43236">
    <property type="entry name" value="ANTITOXIN HIGA1"/>
    <property type="match status" value="1"/>
</dbReference>
<dbReference type="Proteomes" id="UP001174419">
    <property type="component" value="Unassembled WGS sequence"/>
</dbReference>
<dbReference type="Pfam" id="PF06114">
    <property type="entry name" value="Peptidase_M78"/>
    <property type="match status" value="1"/>
</dbReference>
<proteinExistence type="predicted"/>
<reference evidence="2" key="1">
    <citation type="submission" date="2020-06" db="EMBL/GenBank/DDBJ databases">
        <authorList>
            <person name="Dong N."/>
        </authorList>
    </citation>
    <scope>NUCLEOTIDE SEQUENCE</scope>
    <source>
        <strain evidence="2">DF49-4</strain>
    </source>
</reference>
<dbReference type="Gene3D" id="1.10.10.2910">
    <property type="match status" value="1"/>
</dbReference>
<protein>
    <submittedName>
        <fullName evidence="2">ImmA/IrrE family metallo-endopeptidase</fullName>
    </submittedName>
</protein>
<dbReference type="AlphaFoldDB" id="A0AB35M2V7"/>
<comment type="caution">
    <text evidence="2">The sequence shown here is derived from an EMBL/GenBank/DDBJ whole genome shotgun (WGS) entry which is preliminary data.</text>
</comment>
<accession>A0AB35M2V7</accession>
<evidence type="ECO:0000259" key="1">
    <source>
        <dbReference type="Pfam" id="PF06114"/>
    </source>
</evidence>
<feature type="domain" description="IrrE N-terminal-like" evidence="1">
    <location>
        <begin position="97"/>
        <end position="174"/>
    </location>
</feature>
<name>A0AB35M2V7_9GAMM</name>
<dbReference type="EMBL" id="JACANG010000056">
    <property type="protein sequence ID" value="MDM1720124.1"/>
    <property type="molecule type" value="Genomic_DNA"/>
</dbReference>
<evidence type="ECO:0000313" key="3">
    <source>
        <dbReference type="Proteomes" id="UP001174419"/>
    </source>
</evidence>
<dbReference type="PANTHER" id="PTHR43236:SF1">
    <property type="entry name" value="BLL7220 PROTEIN"/>
    <property type="match status" value="1"/>
</dbReference>
<sequence length="180" mass="20127">MSGGQCRGVKVDPLSKVQISAVATKFRTTVLSFGADENIDMVDLIENILPTKLGVNYDILEKEVLGPIEAATNPDKGELVIREDVYEALNDPNDPMHGRARFTLAHELGHLVLHEGPALHRQTAIIKHRVFEDSEWQADFFASEFLMPTMGCRNLPAQQIKERYGVSNKAAQIKFEQLNK</sequence>
<evidence type="ECO:0000313" key="2">
    <source>
        <dbReference type="EMBL" id="MDM1720124.1"/>
    </source>
</evidence>